<dbReference type="PANTHER" id="PTHR47022:SF1">
    <property type="entry name" value="BTB AND MATH DOMAIN-CONTAINING PROTEIN 36-RELATED"/>
    <property type="match status" value="1"/>
</dbReference>
<dbReference type="AlphaFoldDB" id="A0AAV5WE46"/>
<name>A0AAV5WE46_9BILA</name>
<gene>
    <name evidence="2" type="ORF">PFISCL1PPCAC_20270</name>
</gene>
<feature type="non-terminal residue" evidence="2">
    <location>
        <position position="145"/>
    </location>
</feature>
<proteinExistence type="predicted"/>
<dbReference type="InterPro" id="IPR000210">
    <property type="entry name" value="BTB/POZ_dom"/>
</dbReference>
<dbReference type="InterPro" id="IPR011333">
    <property type="entry name" value="SKP1/BTB/POZ_sf"/>
</dbReference>
<protein>
    <recommendedName>
        <fullName evidence="1">BTB domain-containing protein</fullName>
    </recommendedName>
</protein>
<organism evidence="2 3">
    <name type="scientific">Pristionchus fissidentatus</name>
    <dbReference type="NCBI Taxonomy" id="1538716"/>
    <lineage>
        <taxon>Eukaryota</taxon>
        <taxon>Metazoa</taxon>
        <taxon>Ecdysozoa</taxon>
        <taxon>Nematoda</taxon>
        <taxon>Chromadorea</taxon>
        <taxon>Rhabditida</taxon>
        <taxon>Rhabditina</taxon>
        <taxon>Diplogasteromorpha</taxon>
        <taxon>Diplogasteroidea</taxon>
        <taxon>Neodiplogasteridae</taxon>
        <taxon>Pristionchus</taxon>
    </lineage>
</organism>
<evidence type="ECO:0000313" key="3">
    <source>
        <dbReference type="Proteomes" id="UP001432322"/>
    </source>
</evidence>
<reference evidence="2" key="1">
    <citation type="submission" date="2023-10" db="EMBL/GenBank/DDBJ databases">
        <title>Genome assembly of Pristionchus species.</title>
        <authorList>
            <person name="Yoshida K."/>
            <person name="Sommer R.J."/>
        </authorList>
    </citation>
    <scope>NUCLEOTIDE SEQUENCE</scope>
    <source>
        <strain evidence="2">RS5133</strain>
    </source>
</reference>
<dbReference type="PANTHER" id="PTHR47022">
    <property type="entry name" value="BTB AND MATH DOMAIN-CONTAINING PROTEIN 36-RELATED"/>
    <property type="match status" value="1"/>
</dbReference>
<dbReference type="SUPFAM" id="SSF54695">
    <property type="entry name" value="POZ domain"/>
    <property type="match status" value="1"/>
</dbReference>
<dbReference type="Gene3D" id="3.30.710.10">
    <property type="entry name" value="Potassium Channel Kv1.1, Chain A"/>
    <property type="match status" value="1"/>
</dbReference>
<dbReference type="PROSITE" id="PS50097">
    <property type="entry name" value="BTB"/>
    <property type="match status" value="1"/>
</dbReference>
<evidence type="ECO:0000259" key="1">
    <source>
        <dbReference type="PROSITE" id="PS50097"/>
    </source>
</evidence>
<evidence type="ECO:0000313" key="2">
    <source>
        <dbReference type="EMBL" id="GMT28973.1"/>
    </source>
</evidence>
<accession>A0AAV5WE46</accession>
<sequence length="145" mass="17332">EARVEMKRGRCVDRFNIDFSSPSNYSDAILIVEGENLHVGRQILAFHSSFFETLFYGSFKESNQPEITLQDVNIEDFTNLLKIIYRDEEALHCYWEGVLPLVDRFDMKHIRYEIEMLQIKEWVDCDYNREFMMPLAERYNLGFLL</sequence>
<dbReference type="SMART" id="SM00225">
    <property type="entry name" value="BTB"/>
    <property type="match status" value="1"/>
</dbReference>
<dbReference type="EMBL" id="BTSY01000005">
    <property type="protein sequence ID" value="GMT28973.1"/>
    <property type="molecule type" value="Genomic_DNA"/>
</dbReference>
<dbReference type="Pfam" id="PF00651">
    <property type="entry name" value="BTB"/>
    <property type="match status" value="1"/>
</dbReference>
<feature type="non-terminal residue" evidence="2">
    <location>
        <position position="1"/>
    </location>
</feature>
<keyword evidence="3" id="KW-1185">Reference proteome</keyword>
<comment type="caution">
    <text evidence="2">The sequence shown here is derived from an EMBL/GenBank/DDBJ whole genome shotgun (WGS) entry which is preliminary data.</text>
</comment>
<dbReference type="Proteomes" id="UP001432322">
    <property type="component" value="Unassembled WGS sequence"/>
</dbReference>
<feature type="domain" description="BTB" evidence="1">
    <location>
        <begin position="26"/>
        <end position="93"/>
    </location>
</feature>